<dbReference type="KEGG" id="bcau:I6G59_11960"/>
<gene>
    <name evidence="1" type="ORF">I6G59_11960</name>
</gene>
<dbReference type="InterPro" id="IPR036563">
    <property type="entry name" value="MoaE_sf"/>
</dbReference>
<reference evidence="1 2" key="1">
    <citation type="submission" date="2020-12" db="EMBL/GenBank/DDBJ databases">
        <title>FDA dAtabase for Regulatory Grade micrObial Sequences (FDA-ARGOS): Supporting development and validation of Infectious Disease Dx tests.</title>
        <authorList>
            <person name="Sproer C."/>
            <person name="Gronow S."/>
            <person name="Severitt S."/>
            <person name="Schroder I."/>
            <person name="Tallon L."/>
            <person name="Sadzewicz L."/>
            <person name="Zhao X."/>
            <person name="Boylan J."/>
            <person name="Ott S."/>
            <person name="Bowen H."/>
            <person name="Vavikolanu K."/>
            <person name="Mehta A."/>
            <person name="Aluvathingal J."/>
            <person name="Nadendla S."/>
            <person name="Lowell S."/>
            <person name="Myers T."/>
            <person name="Yan Y."/>
            <person name="Sichtig H."/>
        </authorList>
    </citation>
    <scope>NUCLEOTIDE SEQUENCE [LARGE SCALE GENOMIC DNA]</scope>
    <source>
        <strain evidence="1 2">FDAARGOS_902</strain>
    </source>
</reference>
<dbReference type="Pfam" id="PF02391">
    <property type="entry name" value="MoaE"/>
    <property type="match status" value="1"/>
</dbReference>
<protein>
    <submittedName>
        <fullName evidence="1">Molybdenum cofactor biosynthesis protein MoaE</fullName>
    </submittedName>
</protein>
<dbReference type="CDD" id="cd00756">
    <property type="entry name" value="MoaE"/>
    <property type="match status" value="1"/>
</dbReference>
<name>A0A7T9YPF8_9MICO</name>
<accession>A0A7T9YPF8</accession>
<proteinExistence type="predicted"/>
<organism evidence="1 2">
    <name type="scientific">Brevibacterium casei</name>
    <dbReference type="NCBI Taxonomy" id="33889"/>
    <lineage>
        <taxon>Bacteria</taxon>
        <taxon>Bacillati</taxon>
        <taxon>Actinomycetota</taxon>
        <taxon>Actinomycetes</taxon>
        <taxon>Micrococcales</taxon>
        <taxon>Brevibacteriaceae</taxon>
        <taxon>Brevibacterium</taxon>
    </lineage>
</organism>
<dbReference type="RefSeq" id="WP_009375554.1">
    <property type="nucleotide sequence ID" value="NZ_CP065682.1"/>
</dbReference>
<dbReference type="SUPFAM" id="SSF54690">
    <property type="entry name" value="Molybdopterin synthase subunit MoaE"/>
    <property type="match status" value="1"/>
</dbReference>
<sequence>MSVIRTGIVETPISTDELAPEVVTAASGASVTFSGIIRDHDSGRGVERLVYESHPLADQQLAEAAAAVARAHPEVRISVVHRVGELRIGDVALAAVVASAHRREAFAACAELIDEVKDKVAIWKHQYFSDGDDEWVGALE</sequence>
<dbReference type="InterPro" id="IPR003448">
    <property type="entry name" value="Mopterin_biosynth_MoaE"/>
</dbReference>
<evidence type="ECO:0000313" key="2">
    <source>
        <dbReference type="Proteomes" id="UP000594979"/>
    </source>
</evidence>
<evidence type="ECO:0000313" key="1">
    <source>
        <dbReference type="EMBL" id="QPS32710.1"/>
    </source>
</evidence>
<dbReference type="Gene3D" id="3.90.1170.40">
    <property type="entry name" value="Molybdopterin biosynthesis MoaE subunit"/>
    <property type="match status" value="1"/>
</dbReference>
<dbReference type="GO" id="GO:0006777">
    <property type="term" value="P:Mo-molybdopterin cofactor biosynthetic process"/>
    <property type="evidence" value="ECO:0007669"/>
    <property type="project" value="InterPro"/>
</dbReference>
<dbReference type="EMBL" id="CP065682">
    <property type="protein sequence ID" value="QPS32710.1"/>
    <property type="molecule type" value="Genomic_DNA"/>
</dbReference>
<dbReference type="Proteomes" id="UP000594979">
    <property type="component" value="Chromosome"/>
</dbReference>
<dbReference type="AlphaFoldDB" id="A0A7T9YPF8"/>
<dbReference type="PANTHER" id="PTHR23404">
    <property type="entry name" value="MOLYBDOPTERIN SYNTHASE RELATED"/>
    <property type="match status" value="1"/>
</dbReference>